<proteinExistence type="predicted"/>
<evidence type="ECO:0000313" key="2">
    <source>
        <dbReference type="Proteomes" id="UP000597444"/>
    </source>
</evidence>
<dbReference type="GO" id="GO:0016020">
    <property type="term" value="C:membrane"/>
    <property type="evidence" value="ECO:0007669"/>
    <property type="project" value="TreeGrafter"/>
</dbReference>
<keyword evidence="2" id="KW-1185">Reference proteome</keyword>
<accession>A0A8J3ILR7</accession>
<dbReference type="Proteomes" id="UP000597444">
    <property type="component" value="Unassembled WGS sequence"/>
</dbReference>
<dbReference type="PANTHER" id="PTHR43798">
    <property type="entry name" value="MONOACYLGLYCEROL LIPASE"/>
    <property type="match status" value="1"/>
</dbReference>
<dbReference type="EMBL" id="BNJK01000001">
    <property type="protein sequence ID" value="GHO94775.1"/>
    <property type="molecule type" value="Genomic_DNA"/>
</dbReference>
<dbReference type="InterPro" id="IPR050266">
    <property type="entry name" value="AB_hydrolase_sf"/>
</dbReference>
<dbReference type="RefSeq" id="WP_220205490.1">
    <property type="nucleotide sequence ID" value="NZ_BNJK01000001.1"/>
</dbReference>
<dbReference type="PANTHER" id="PTHR43798:SF33">
    <property type="entry name" value="HYDROLASE, PUTATIVE (AFU_ORTHOLOGUE AFUA_2G14860)-RELATED"/>
    <property type="match status" value="1"/>
</dbReference>
<comment type="caution">
    <text evidence="1">The sequence shown here is derived from an EMBL/GenBank/DDBJ whole genome shotgun (WGS) entry which is preliminary data.</text>
</comment>
<organism evidence="1 2">
    <name type="scientific">Reticulibacter mediterranei</name>
    <dbReference type="NCBI Taxonomy" id="2778369"/>
    <lineage>
        <taxon>Bacteria</taxon>
        <taxon>Bacillati</taxon>
        <taxon>Chloroflexota</taxon>
        <taxon>Ktedonobacteria</taxon>
        <taxon>Ktedonobacterales</taxon>
        <taxon>Reticulibacteraceae</taxon>
        <taxon>Reticulibacter</taxon>
    </lineage>
</organism>
<sequence>MTAYNNSWIDDSTFHSDVHQLESLWQRVPIGPVDLPLIDLGKGAPLVFVPILEHLEFVYARQIQALKESRRVILYRRQETRTQPIGLQERAEELRQVLDSLQLEQVDLLGHGDAAMVLFEFALRYPQRCRSLTIIAQAADYQIAPHPFIWLLHELLLRLPVEYVLPASFLRRTVINYITACNPDNTTAPALPRSLINEQFCKIAEWPLVYKRSVLPIIHSFDIRQHIDELTMPILLINRADDVLSPEAKTSWLAKHLPSCAGYHVIAGKERFFMYSQAEQVTPLIEAFLYTLNIQHNTVRQSAIQES</sequence>
<dbReference type="AlphaFoldDB" id="A0A8J3ILR7"/>
<dbReference type="InterPro" id="IPR029058">
    <property type="entry name" value="AB_hydrolase_fold"/>
</dbReference>
<dbReference type="GO" id="GO:0047372">
    <property type="term" value="F:monoacylglycerol lipase activity"/>
    <property type="evidence" value="ECO:0007669"/>
    <property type="project" value="TreeGrafter"/>
</dbReference>
<evidence type="ECO:0000313" key="1">
    <source>
        <dbReference type="EMBL" id="GHO94775.1"/>
    </source>
</evidence>
<dbReference type="SUPFAM" id="SSF53474">
    <property type="entry name" value="alpha/beta-Hydrolases"/>
    <property type="match status" value="1"/>
</dbReference>
<reference evidence="1" key="1">
    <citation type="submission" date="2020-10" db="EMBL/GenBank/DDBJ databases">
        <title>Taxonomic study of unclassified bacteria belonging to the class Ktedonobacteria.</title>
        <authorList>
            <person name="Yabe S."/>
            <person name="Wang C.M."/>
            <person name="Zheng Y."/>
            <person name="Sakai Y."/>
            <person name="Cavaletti L."/>
            <person name="Monciardini P."/>
            <person name="Donadio S."/>
        </authorList>
    </citation>
    <scope>NUCLEOTIDE SEQUENCE</scope>
    <source>
        <strain evidence="1">ID150040</strain>
    </source>
</reference>
<dbReference type="GO" id="GO:0046464">
    <property type="term" value="P:acylglycerol catabolic process"/>
    <property type="evidence" value="ECO:0007669"/>
    <property type="project" value="TreeGrafter"/>
</dbReference>
<protein>
    <recommendedName>
        <fullName evidence="3">Alpha/beta hydrolase</fullName>
    </recommendedName>
</protein>
<evidence type="ECO:0008006" key="3">
    <source>
        <dbReference type="Google" id="ProtNLM"/>
    </source>
</evidence>
<gene>
    <name evidence="1" type="ORF">KSF_048230</name>
</gene>
<dbReference type="Gene3D" id="3.40.50.1820">
    <property type="entry name" value="alpha/beta hydrolase"/>
    <property type="match status" value="1"/>
</dbReference>
<name>A0A8J3ILR7_9CHLR</name>